<reference evidence="2" key="1">
    <citation type="journal article" date="2019" name="Int. J. Syst. Evol. Microbiol.">
        <title>The Global Catalogue of Microorganisms (GCM) 10K type strain sequencing project: providing services to taxonomists for standard genome sequencing and annotation.</title>
        <authorList>
            <consortium name="The Broad Institute Genomics Platform"/>
            <consortium name="The Broad Institute Genome Sequencing Center for Infectious Disease"/>
            <person name="Wu L."/>
            <person name="Ma J."/>
        </authorList>
    </citation>
    <scope>NUCLEOTIDE SEQUENCE [LARGE SCALE GENOMIC DNA]</scope>
    <source>
        <strain evidence="2">CGMCC 4.7106</strain>
    </source>
</reference>
<evidence type="ECO:0008006" key="3">
    <source>
        <dbReference type="Google" id="ProtNLM"/>
    </source>
</evidence>
<evidence type="ECO:0000313" key="1">
    <source>
        <dbReference type="EMBL" id="MFC5820222.1"/>
    </source>
</evidence>
<dbReference type="RefSeq" id="WP_219546096.1">
    <property type="nucleotide sequence ID" value="NZ_JAHKRN010000021.1"/>
</dbReference>
<evidence type="ECO:0000313" key="2">
    <source>
        <dbReference type="Proteomes" id="UP001596096"/>
    </source>
</evidence>
<name>A0ABW1C4R8_9ACTN</name>
<gene>
    <name evidence="1" type="ORF">ACFPUY_34425</name>
</gene>
<proteinExistence type="predicted"/>
<sequence>MTVAAGLALFGFGPAELYVPLAPYVEGDGPIPTELSGGWMAVLTVLLA</sequence>
<accession>A0ABW1C4R8</accession>
<dbReference type="Proteomes" id="UP001596096">
    <property type="component" value="Unassembled WGS sequence"/>
</dbReference>
<comment type="caution">
    <text evidence="1">The sequence shown here is derived from an EMBL/GenBank/DDBJ whole genome shotgun (WGS) entry which is preliminary data.</text>
</comment>
<organism evidence="1 2">
    <name type="scientific">Nonomuraea harbinensis</name>
    <dbReference type="NCBI Taxonomy" id="1286938"/>
    <lineage>
        <taxon>Bacteria</taxon>
        <taxon>Bacillati</taxon>
        <taxon>Actinomycetota</taxon>
        <taxon>Actinomycetes</taxon>
        <taxon>Streptosporangiales</taxon>
        <taxon>Streptosporangiaceae</taxon>
        <taxon>Nonomuraea</taxon>
    </lineage>
</organism>
<dbReference type="EMBL" id="JBHSNW010000023">
    <property type="protein sequence ID" value="MFC5820222.1"/>
    <property type="molecule type" value="Genomic_DNA"/>
</dbReference>
<keyword evidence="2" id="KW-1185">Reference proteome</keyword>
<protein>
    <recommendedName>
        <fullName evidence="3">MFS transporter</fullName>
    </recommendedName>
</protein>